<dbReference type="Proteomes" id="UP000291831">
    <property type="component" value="Unassembled WGS sequence"/>
</dbReference>
<name>A0A8B3S4R5_9EURY</name>
<dbReference type="SUPFAM" id="SSF56219">
    <property type="entry name" value="DNase I-like"/>
    <property type="match status" value="1"/>
</dbReference>
<reference evidence="2" key="1">
    <citation type="submission" date="2019-01" db="EMBL/GenBank/DDBJ databases">
        <title>Anaerobic oxidation of ethane by archaea from a marine hydrocarbon seep.</title>
        <authorList>
            <person name="Musat F."/>
        </authorList>
    </citation>
    <scope>NUCLEOTIDE SEQUENCE [LARGE SCALE GENOMIC DNA]</scope>
</reference>
<evidence type="ECO:0000313" key="2">
    <source>
        <dbReference type="Proteomes" id="UP000291831"/>
    </source>
</evidence>
<dbReference type="Gene3D" id="3.60.10.10">
    <property type="entry name" value="Endonuclease/exonuclease/phosphatase"/>
    <property type="match status" value="1"/>
</dbReference>
<organism evidence="1 2">
    <name type="scientific">Candidatus Argoarchaeum ethanivorans</name>
    <dbReference type="NCBI Taxonomy" id="2608793"/>
    <lineage>
        <taxon>Archaea</taxon>
        <taxon>Methanobacteriati</taxon>
        <taxon>Methanobacteriota</taxon>
        <taxon>Stenosarchaea group</taxon>
        <taxon>Methanomicrobia</taxon>
        <taxon>Methanosarcinales</taxon>
        <taxon>Methanosarcinales incertae sedis</taxon>
        <taxon>GOM Arc I cluster</taxon>
        <taxon>Candidatus Argoarchaeum</taxon>
    </lineage>
</organism>
<dbReference type="CDD" id="cd10283">
    <property type="entry name" value="MnuA_DNase1-like"/>
    <property type="match status" value="1"/>
</dbReference>
<evidence type="ECO:0000313" key="1">
    <source>
        <dbReference type="EMBL" id="RZB32694.1"/>
    </source>
</evidence>
<proteinExistence type="predicted"/>
<dbReference type="PANTHER" id="PTHR11371">
    <property type="entry name" value="DEOXYRIBONUCLEASE"/>
    <property type="match status" value="1"/>
</dbReference>
<sequence>MPPFRRPDPELIYDLAKEKNAIDDWYDHRNVPVSNSNNLLIASWNIANLGVQNRIEKDLKLIGHIISRFDLIAVQEINDNLSNFIKLVKYIGDHFDYIITDTAGNNERLGFIYNKKKVNVGRLFAEIAIPKKNHPRYTVVVPYRRGGENRVEVYYKHEFIPFDRNPFVGNFECKSFNFTIVNTHLYFGAFKNSTTMTERAKYARRVLEIITLSKWAKKRIKKQTTYDKDILLIGDMNIPAMDKNDSAYKALLKSGLKPLDYFSKTGGSNILNTKTYDQMAIPTGDIKKKLADYNVFDFDNNVFKDKWNELSSIYTNNNASKKFNKYIKSYISDHRPLWMEFNL</sequence>
<gene>
    <name evidence="1" type="ORF">AEth_00372</name>
</gene>
<dbReference type="EMBL" id="RPGO01000005">
    <property type="protein sequence ID" value="RZB32694.1"/>
    <property type="molecule type" value="Genomic_DNA"/>
</dbReference>
<dbReference type="InterPro" id="IPR036691">
    <property type="entry name" value="Endo/exonu/phosph_ase_sf"/>
</dbReference>
<dbReference type="PANTHER" id="PTHR11371:SF31">
    <property type="entry name" value="EXTRACELLULAR NUCLEASE"/>
    <property type="match status" value="1"/>
</dbReference>
<protein>
    <recommendedName>
        <fullName evidence="3">Endonuclease/exonuclease/phosphatase domain-containing protein</fullName>
    </recommendedName>
</protein>
<dbReference type="AlphaFoldDB" id="A0A8B3S4R5"/>
<comment type="caution">
    <text evidence="1">The sequence shown here is derived from an EMBL/GenBank/DDBJ whole genome shotgun (WGS) entry which is preliminary data.</text>
</comment>
<evidence type="ECO:0008006" key="3">
    <source>
        <dbReference type="Google" id="ProtNLM"/>
    </source>
</evidence>
<accession>A0A8B3S4R5</accession>